<evidence type="ECO:0000313" key="2">
    <source>
        <dbReference type="EMBL" id="OYQ35081.1"/>
    </source>
</evidence>
<dbReference type="EMBL" id="NOXV01000287">
    <property type="protein sequence ID" value="OYQ35081.1"/>
    <property type="molecule type" value="Genomic_DNA"/>
</dbReference>
<name>A0A255Z0Y6_9FLAO</name>
<comment type="caution">
    <text evidence="2">The sequence shown here is derived from an EMBL/GenBank/DDBJ whole genome shotgun (WGS) entry which is preliminary data.</text>
</comment>
<sequence length="80" mass="8477">MKNRILGYILISPALLSIALLFLNLISEDLDLTTNLGANWIGGAYYSGDSGAGFTSSLPLYFGLMAIAGAILIKGDKTEH</sequence>
<keyword evidence="1" id="KW-1133">Transmembrane helix</keyword>
<evidence type="ECO:0000256" key="1">
    <source>
        <dbReference type="SAM" id="Phobius"/>
    </source>
</evidence>
<keyword evidence="3" id="KW-1185">Reference proteome</keyword>
<keyword evidence="1" id="KW-0472">Membrane</keyword>
<dbReference type="AlphaFoldDB" id="A0A255Z0Y6"/>
<dbReference type="Proteomes" id="UP000216605">
    <property type="component" value="Unassembled WGS sequence"/>
</dbReference>
<reference evidence="2 3" key="1">
    <citation type="submission" date="2017-07" db="EMBL/GenBank/DDBJ databases">
        <title>Flavobacterium cyanobacteriorum sp. nov., isolated from cyanobacterial aggregates in a eutrophic lake.</title>
        <authorList>
            <person name="Cai H."/>
        </authorList>
    </citation>
    <scope>NUCLEOTIDE SEQUENCE [LARGE SCALE GENOMIC DNA]</scope>
    <source>
        <strain evidence="2 3">TH021</strain>
    </source>
</reference>
<dbReference type="RefSeq" id="WP_094415608.1">
    <property type="nucleotide sequence ID" value="NZ_NOXV01000287.1"/>
</dbReference>
<proteinExistence type="predicted"/>
<accession>A0A255Z0Y6</accession>
<protein>
    <submittedName>
        <fullName evidence="2">Uncharacterized protein</fullName>
    </submittedName>
</protein>
<feature type="transmembrane region" description="Helical" evidence="1">
    <location>
        <begin position="5"/>
        <end position="26"/>
    </location>
</feature>
<evidence type="ECO:0000313" key="3">
    <source>
        <dbReference type="Proteomes" id="UP000216605"/>
    </source>
</evidence>
<feature type="transmembrane region" description="Helical" evidence="1">
    <location>
        <begin position="52"/>
        <end position="73"/>
    </location>
</feature>
<organism evidence="2 3">
    <name type="scientific">Flavobacterium cyanobacteriorum</name>
    <dbReference type="NCBI Taxonomy" id="2022802"/>
    <lineage>
        <taxon>Bacteria</taxon>
        <taxon>Pseudomonadati</taxon>
        <taxon>Bacteroidota</taxon>
        <taxon>Flavobacteriia</taxon>
        <taxon>Flavobacteriales</taxon>
        <taxon>Flavobacteriaceae</taxon>
        <taxon>Flavobacterium</taxon>
    </lineage>
</organism>
<gene>
    <name evidence="2" type="ORF">CHU92_11240</name>
</gene>
<keyword evidence="1" id="KW-0812">Transmembrane</keyword>